<organism evidence="2 3">
    <name type="scientific">Maudiozyma exigua</name>
    <name type="common">Yeast</name>
    <name type="synonym">Kazachstania exigua</name>
    <dbReference type="NCBI Taxonomy" id="34358"/>
    <lineage>
        <taxon>Eukaryota</taxon>
        <taxon>Fungi</taxon>
        <taxon>Dikarya</taxon>
        <taxon>Ascomycota</taxon>
        <taxon>Saccharomycotina</taxon>
        <taxon>Saccharomycetes</taxon>
        <taxon>Saccharomycetales</taxon>
        <taxon>Saccharomycetaceae</taxon>
        <taxon>Maudiozyma</taxon>
    </lineage>
</organism>
<dbReference type="AlphaFoldDB" id="A0A9P6WBD1"/>
<keyword evidence="1" id="KW-0812">Transmembrane</keyword>
<proteinExistence type="predicted"/>
<keyword evidence="1" id="KW-0472">Membrane</keyword>
<reference evidence="2 3" key="1">
    <citation type="submission" date="2020-11" db="EMBL/GenBank/DDBJ databases">
        <title>Kefir isolates.</title>
        <authorList>
            <person name="Marcisauskas S."/>
            <person name="Kim Y."/>
            <person name="Blasche S."/>
        </authorList>
    </citation>
    <scope>NUCLEOTIDE SEQUENCE [LARGE SCALE GENOMIC DNA]</scope>
    <source>
        <strain evidence="2 3">OG2</strain>
    </source>
</reference>
<comment type="caution">
    <text evidence="2">The sequence shown here is derived from an EMBL/GenBank/DDBJ whole genome shotgun (WGS) entry which is preliminary data.</text>
</comment>
<evidence type="ECO:0000256" key="1">
    <source>
        <dbReference type="SAM" id="Phobius"/>
    </source>
</evidence>
<dbReference type="EMBL" id="PUHR01000073">
    <property type="protein sequence ID" value="KAG0668258.1"/>
    <property type="molecule type" value="Genomic_DNA"/>
</dbReference>
<evidence type="ECO:0000313" key="3">
    <source>
        <dbReference type="Proteomes" id="UP000750334"/>
    </source>
</evidence>
<keyword evidence="1" id="KW-1133">Transmembrane helix</keyword>
<accession>A0A9P6WBD1</accession>
<gene>
    <name evidence="2" type="ORF">C6P45_004864</name>
</gene>
<evidence type="ECO:0000313" key="2">
    <source>
        <dbReference type="EMBL" id="KAG0668258.1"/>
    </source>
</evidence>
<dbReference type="Proteomes" id="UP000750334">
    <property type="component" value="Unassembled WGS sequence"/>
</dbReference>
<keyword evidence="3" id="KW-1185">Reference proteome</keyword>
<sequence>MSVLSFVKTHIIGHNLHVTEWTYVDWVTIILAIFKITTFLVLYHFTQLLNMILVALVNSKVVLTYRKMYVNFWSIIPICGEYKMKLFDNIFVFLISSLIPRLQNLITLWELLFNLTVVQQFLQNKENVQIMFTEKSEELKIVQNNIFLTTLIMSNHRSINDYLLIQYILHHKLLSEKEKLSKMNILIEFLYDNDISKYKYLLQIRFISWGTIFRIIQLDIMKEIIMRDENYKITHKDINRFFMQNGNSLAVIFPEVNILTTELAMIQRKIHQDYSPFVSRFYNVLYPRFNTLTEIIRSFKLLQTNDNKTSKRSIFHRKRLSDISDIVTQKIETKFGNTVQNNEINMVVDTDNKISTHSDSTKNIVINQYIYDFTIIYYKISHTDCGHDHNNGDMKINHGIQLEQIVPSLLELLYNNMKNSTDDPIIIMVDIKKHDIRNLLPMRARKLEKWLELQWLRKEELIKQNSDNIRIR</sequence>
<protein>
    <submittedName>
        <fullName evidence="2">Uncharacterized protein</fullName>
    </submittedName>
</protein>
<name>A0A9P6WBD1_MAUEX</name>
<dbReference type="OrthoDB" id="189226at2759"/>
<feature type="transmembrane region" description="Helical" evidence="1">
    <location>
        <begin position="21"/>
        <end position="42"/>
    </location>
</feature>